<accession>J3PLF5</accession>
<protein>
    <submittedName>
        <fullName evidence="2 3">Uncharacterized protein</fullName>
    </submittedName>
</protein>
<reference evidence="2" key="3">
    <citation type="submission" date="2010-09" db="EMBL/GenBank/DDBJ databases">
        <title>Annotation of Gaeumannomyces graminis var. tritici R3-111a-1.</title>
        <authorList>
            <consortium name="The Broad Institute Genome Sequencing Platform"/>
            <person name="Ma L.-J."/>
            <person name="Dead R."/>
            <person name="Young S.K."/>
            <person name="Zeng Q."/>
            <person name="Gargeya S."/>
            <person name="Fitzgerald M."/>
            <person name="Haas B."/>
            <person name="Abouelleil A."/>
            <person name="Alvarado L."/>
            <person name="Arachchi H.M."/>
            <person name="Berlin A."/>
            <person name="Brown A."/>
            <person name="Chapman S.B."/>
            <person name="Chen Z."/>
            <person name="Dunbar C."/>
            <person name="Freedman E."/>
            <person name="Gearin G."/>
            <person name="Gellesch M."/>
            <person name="Goldberg J."/>
            <person name="Griggs A."/>
            <person name="Gujja S."/>
            <person name="Heiman D."/>
            <person name="Howarth C."/>
            <person name="Larson L."/>
            <person name="Lui A."/>
            <person name="MacDonald P.J.P."/>
            <person name="Mehta T."/>
            <person name="Montmayeur A."/>
            <person name="Murphy C."/>
            <person name="Neiman D."/>
            <person name="Pearson M."/>
            <person name="Priest M."/>
            <person name="Roberts A."/>
            <person name="Saif S."/>
            <person name="Shea T."/>
            <person name="Shenoy N."/>
            <person name="Sisk P."/>
            <person name="Stolte C."/>
            <person name="Sykes S."/>
            <person name="Yandava C."/>
            <person name="Wortman J."/>
            <person name="Nusbaum C."/>
            <person name="Birren B."/>
        </authorList>
    </citation>
    <scope>NUCLEOTIDE SEQUENCE</scope>
    <source>
        <strain evidence="2">R3-111a-1</strain>
    </source>
</reference>
<reference evidence="4" key="1">
    <citation type="submission" date="2010-07" db="EMBL/GenBank/DDBJ databases">
        <title>The genome sequence of Gaeumannomyces graminis var. tritici strain R3-111a-1.</title>
        <authorList>
            <consortium name="The Broad Institute Genome Sequencing Platform"/>
            <person name="Ma L.-J."/>
            <person name="Dead R."/>
            <person name="Young S."/>
            <person name="Zeng Q."/>
            <person name="Koehrsen M."/>
            <person name="Alvarado L."/>
            <person name="Berlin A."/>
            <person name="Chapman S.B."/>
            <person name="Chen Z."/>
            <person name="Freedman E."/>
            <person name="Gellesch M."/>
            <person name="Goldberg J."/>
            <person name="Griggs A."/>
            <person name="Gujja S."/>
            <person name="Heilman E.R."/>
            <person name="Heiman D."/>
            <person name="Hepburn T."/>
            <person name="Howarth C."/>
            <person name="Jen D."/>
            <person name="Larson L."/>
            <person name="Mehta T."/>
            <person name="Neiman D."/>
            <person name="Pearson M."/>
            <person name="Roberts A."/>
            <person name="Saif S."/>
            <person name="Shea T."/>
            <person name="Shenoy N."/>
            <person name="Sisk P."/>
            <person name="Stolte C."/>
            <person name="Sykes S."/>
            <person name="Walk T."/>
            <person name="White J."/>
            <person name="Yandava C."/>
            <person name="Haas B."/>
            <person name="Nusbaum C."/>
            <person name="Birren B."/>
        </authorList>
    </citation>
    <scope>NUCLEOTIDE SEQUENCE [LARGE SCALE GENOMIC DNA]</scope>
    <source>
        <strain evidence="4">R3-111a-1</strain>
    </source>
</reference>
<dbReference type="EnsemblFungi" id="EJT67999">
    <property type="protein sequence ID" value="EJT67999"/>
    <property type="gene ID" value="GGTG_14424"/>
</dbReference>
<dbReference type="HOGENOM" id="CLU_1825405_0_0_1"/>
<proteinExistence type="predicted"/>
<evidence type="ECO:0000313" key="4">
    <source>
        <dbReference type="Proteomes" id="UP000006039"/>
    </source>
</evidence>
<dbReference type="RefSeq" id="XP_009230613.1">
    <property type="nucleotide sequence ID" value="XM_009232349.1"/>
</dbReference>
<dbReference type="AlphaFoldDB" id="J3PLF5"/>
<reference evidence="2" key="2">
    <citation type="submission" date="2010-07" db="EMBL/GenBank/DDBJ databases">
        <authorList>
            <consortium name="The Broad Institute Genome Sequencing Platform"/>
            <consortium name="Broad Institute Genome Sequencing Center for Infectious Disease"/>
            <person name="Ma L.-J."/>
            <person name="Dead R."/>
            <person name="Young S."/>
            <person name="Zeng Q."/>
            <person name="Koehrsen M."/>
            <person name="Alvarado L."/>
            <person name="Berlin A."/>
            <person name="Chapman S.B."/>
            <person name="Chen Z."/>
            <person name="Freedman E."/>
            <person name="Gellesch M."/>
            <person name="Goldberg J."/>
            <person name="Griggs A."/>
            <person name="Gujja S."/>
            <person name="Heilman E.R."/>
            <person name="Heiman D."/>
            <person name="Hepburn T."/>
            <person name="Howarth C."/>
            <person name="Jen D."/>
            <person name="Larson L."/>
            <person name="Mehta T."/>
            <person name="Neiman D."/>
            <person name="Pearson M."/>
            <person name="Roberts A."/>
            <person name="Saif S."/>
            <person name="Shea T."/>
            <person name="Shenoy N."/>
            <person name="Sisk P."/>
            <person name="Stolte C."/>
            <person name="Sykes S."/>
            <person name="Walk T."/>
            <person name="White J."/>
            <person name="Yandava C."/>
            <person name="Haas B."/>
            <person name="Nusbaum C."/>
            <person name="Birren B."/>
        </authorList>
    </citation>
    <scope>NUCLEOTIDE SEQUENCE</scope>
    <source>
        <strain evidence="2">R3-111a-1</strain>
    </source>
</reference>
<sequence length="141" mass="15258">MVWKPAQSSGPSGLSAQPRQGVTRTRRPTRSRVQPGPAASTVPQASEKRGLSNDTSGYRCCRMKTSRWLSAAARIRSSSWPGPGRGLGHRPQLERVVDRARLATLVFERENVRHGGLLSVDLAGWHVVVVVVVVELSPSAA</sequence>
<organism evidence="2">
    <name type="scientific">Gaeumannomyces tritici (strain R3-111a-1)</name>
    <name type="common">Wheat and barley take-all root rot fungus</name>
    <name type="synonym">Gaeumannomyces graminis var. tritici</name>
    <dbReference type="NCBI Taxonomy" id="644352"/>
    <lineage>
        <taxon>Eukaryota</taxon>
        <taxon>Fungi</taxon>
        <taxon>Dikarya</taxon>
        <taxon>Ascomycota</taxon>
        <taxon>Pezizomycotina</taxon>
        <taxon>Sordariomycetes</taxon>
        <taxon>Sordariomycetidae</taxon>
        <taxon>Magnaporthales</taxon>
        <taxon>Magnaporthaceae</taxon>
        <taxon>Gaeumannomyces</taxon>
    </lineage>
</organism>
<gene>
    <name evidence="3" type="primary">20354882</name>
    <name evidence="2" type="ORF">GGTG_14424</name>
</gene>
<evidence type="ECO:0000313" key="2">
    <source>
        <dbReference type="EMBL" id="EJT67999.1"/>
    </source>
</evidence>
<reference evidence="3" key="4">
    <citation type="journal article" date="2015" name="G3 (Bethesda)">
        <title>Genome sequences of three phytopathogenic species of the Magnaporthaceae family of fungi.</title>
        <authorList>
            <person name="Okagaki L.H."/>
            <person name="Nunes C.C."/>
            <person name="Sailsbery J."/>
            <person name="Clay B."/>
            <person name="Brown D."/>
            <person name="John T."/>
            <person name="Oh Y."/>
            <person name="Young N."/>
            <person name="Fitzgerald M."/>
            <person name="Haas B.J."/>
            <person name="Zeng Q."/>
            <person name="Young S."/>
            <person name="Adiconis X."/>
            <person name="Fan L."/>
            <person name="Levin J.Z."/>
            <person name="Mitchell T.K."/>
            <person name="Okubara P.A."/>
            <person name="Farman M.L."/>
            <person name="Kohn L.M."/>
            <person name="Birren B."/>
            <person name="Ma L.-J."/>
            <person name="Dean R.A."/>
        </authorList>
    </citation>
    <scope>NUCLEOTIDE SEQUENCE</scope>
    <source>
        <strain evidence="3">R3-111a-1</strain>
    </source>
</reference>
<name>J3PLF5_GAET3</name>
<reference evidence="3" key="5">
    <citation type="submission" date="2018-04" db="UniProtKB">
        <authorList>
            <consortium name="EnsemblFungi"/>
        </authorList>
    </citation>
    <scope>IDENTIFICATION</scope>
    <source>
        <strain evidence="3">R3-111a-1</strain>
    </source>
</reference>
<dbReference type="Proteomes" id="UP000006039">
    <property type="component" value="Unassembled WGS sequence"/>
</dbReference>
<evidence type="ECO:0000256" key="1">
    <source>
        <dbReference type="SAM" id="MobiDB-lite"/>
    </source>
</evidence>
<dbReference type="EMBL" id="GL385799">
    <property type="protein sequence ID" value="EJT67999.1"/>
    <property type="molecule type" value="Genomic_DNA"/>
</dbReference>
<dbReference type="VEuPathDB" id="FungiDB:GGTG_14424"/>
<feature type="region of interest" description="Disordered" evidence="1">
    <location>
        <begin position="1"/>
        <end position="57"/>
    </location>
</feature>
<dbReference type="GeneID" id="20354882"/>
<keyword evidence="4" id="KW-1185">Reference proteome</keyword>
<feature type="compositionally biased region" description="Polar residues" evidence="1">
    <location>
        <begin position="1"/>
        <end position="22"/>
    </location>
</feature>
<evidence type="ECO:0000313" key="3">
    <source>
        <dbReference type="EnsemblFungi" id="EJT67999"/>
    </source>
</evidence>